<dbReference type="PANTHER" id="PTHR35788:SF1">
    <property type="entry name" value="EXPORTED PROTEIN"/>
    <property type="match status" value="1"/>
</dbReference>
<keyword evidence="1" id="KW-0472">Membrane</keyword>
<feature type="transmembrane region" description="Helical" evidence="1">
    <location>
        <begin position="21"/>
        <end position="44"/>
    </location>
</feature>
<accession>A0A0G0JHQ2</accession>
<dbReference type="PROSITE" id="PS51257">
    <property type="entry name" value="PROKAR_LIPOPROTEIN"/>
    <property type="match status" value="1"/>
</dbReference>
<dbReference type="STRING" id="1619046.US42_C0007G0007"/>
<name>A0A0G0JHQ2_9BACT</name>
<organism evidence="2 3">
    <name type="scientific">Candidatus Magasanikbacteria bacterium GW2011_GWC2_37_14</name>
    <dbReference type="NCBI Taxonomy" id="1619046"/>
    <lineage>
        <taxon>Bacteria</taxon>
        <taxon>Candidatus Magasanikiibacteriota</taxon>
    </lineage>
</organism>
<dbReference type="Proteomes" id="UP000034849">
    <property type="component" value="Unassembled WGS sequence"/>
</dbReference>
<dbReference type="InterPro" id="IPR007391">
    <property type="entry name" value="Vancomycin_resist_VanW"/>
</dbReference>
<comment type="caution">
    <text evidence="2">The sequence shown here is derived from an EMBL/GenBank/DDBJ whole genome shotgun (WGS) entry which is preliminary data.</text>
</comment>
<dbReference type="PANTHER" id="PTHR35788">
    <property type="entry name" value="EXPORTED PROTEIN-RELATED"/>
    <property type="match status" value="1"/>
</dbReference>
<sequence>MKEKINNYFKEKITRFSWPRVLFVFGIILVISACLIGGLSVYGYTYQNKVLPNTKLGQFSVGGMNRAELGQFLEKISDKMVGEGWHFVYDKNEKKEILVIYPISGAEGDALELISFDFKKEVERLIDFNKTNSLAGNGFKAVLAWLGNSKTGIENLQIDNYALRKILTERLSEGELPPQNANIKILSVEPLNYVITTANSGNSFGYDKLLAEVDYNSRMLLSNDILAEKKYFEPTVQEKDVASIVDKLPKILGAGGLQLVYHDPENKREYEWQITVTQLVDWLEIKKNYPSGFYFGLNQDLVVKYLEDIVAAQINVPARDAKFKTDADGKVIEFQGSRPGIELSIFTNGAEVDTFGLLEKAFLERTEHESGFTKVITLVVKRVEPKIKTGDVNGLGISEVLGVGISDYSNSPTNRIKNIKNAVNKLNGVLIKPGEEFSTLKYTAPFTLEGGYYPELVIKGDEIKPEIGGGLCQIGTTLFRMAMNSAMLVTNRRNHSLVISHYNDPVNNLPGTDATVYDPAPDFKFLNDTDNYILIQTAMDTKTQELIFTLWGASDGRSGSYTHPVVLKWLPVGETKNIETTKLAPGKIECQNAFKGADASFTYTRVLANGQKEETLFESHYRPLPKICLVGVAEVVPVVDSTSSTIAVDITAVE</sequence>
<gene>
    <name evidence="2" type="ORF">US42_C0007G0007</name>
</gene>
<keyword evidence="1" id="KW-1133">Transmembrane helix</keyword>
<dbReference type="Pfam" id="PF04294">
    <property type="entry name" value="VanW"/>
    <property type="match status" value="1"/>
</dbReference>
<dbReference type="AlphaFoldDB" id="A0A0G0JHQ2"/>
<evidence type="ECO:0000313" key="3">
    <source>
        <dbReference type="Proteomes" id="UP000034849"/>
    </source>
</evidence>
<evidence type="ECO:0000256" key="1">
    <source>
        <dbReference type="SAM" id="Phobius"/>
    </source>
</evidence>
<proteinExistence type="predicted"/>
<keyword evidence="1" id="KW-0812">Transmembrane</keyword>
<reference evidence="2 3" key="1">
    <citation type="journal article" date="2015" name="Nature">
        <title>rRNA introns, odd ribosomes, and small enigmatic genomes across a large radiation of phyla.</title>
        <authorList>
            <person name="Brown C.T."/>
            <person name="Hug L.A."/>
            <person name="Thomas B.C."/>
            <person name="Sharon I."/>
            <person name="Castelle C.J."/>
            <person name="Singh A."/>
            <person name="Wilkins M.J."/>
            <person name="Williams K.H."/>
            <person name="Banfield J.F."/>
        </authorList>
    </citation>
    <scope>NUCLEOTIDE SEQUENCE [LARGE SCALE GENOMIC DNA]</scope>
</reference>
<dbReference type="EMBL" id="LBSX01000007">
    <property type="protein sequence ID" value="KKQ27616.1"/>
    <property type="molecule type" value="Genomic_DNA"/>
</dbReference>
<dbReference type="InterPro" id="IPR052913">
    <property type="entry name" value="Glycopeptide_resist_protein"/>
</dbReference>
<protein>
    <submittedName>
        <fullName evidence="2">VanW family protein</fullName>
    </submittedName>
</protein>
<evidence type="ECO:0000313" key="2">
    <source>
        <dbReference type="EMBL" id="KKQ27616.1"/>
    </source>
</evidence>